<evidence type="ECO:0000313" key="2">
    <source>
        <dbReference type="EMBL" id="KZD02774.1"/>
    </source>
</evidence>
<evidence type="ECO:0008006" key="4">
    <source>
        <dbReference type="Google" id="ProtNLM"/>
    </source>
</evidence>
<reference evidence="2 3" key="1">
    <citation type="submission" date="2015-12" db="EMBL/GenBank/DDBJ databases">
        <title>Genome sequence of Oceanibaculum pacificum MCCC 1A02656.</title>
        <authorList>
            <person name="Lu L."/>
            <person name="Lai Q."/>
            <person name="Shao Z."/>
            <person name="Qian P."/>
        </authorList>
    </citation>
    <scope>NUCLEOTIDE SEQUENCE [LARGE SCALE GENOMIC DNA]</scope>
    <source>
        <strain evidence="2 3">MCCC 1A02656</strain>
    </source>
</reference>
<sequence length="231" mass="25692">MRMKIGALTVFAASLLLAGPEASAQTVQRIDFEVTRGDSPLGWQRLRIVEDGNKATVEVMIDFELKFGPIALYRYTHRNRTVLEDGKIVSVHTRTNDDGVFYEVKANPAGDHIALTGVNGTVKAPLDIYPSDYWRVATLKQDKLLDTQKGIVRHIDMTPVAAKPGCYDMTGDLKMQLCYQGERWVGGNFDGKGKLVVYTRRDQPVDAPWNFDMNAVPPGTPAEPMPVQAQR</sequence>
<accession>A0A154VN83</accession>
<feature type="signal peptide" evidence="1">
    <location>
        <begin position="1"/>
        <end position="24"/>
    </location>
</feature>
<evidence type="ECO:0000256" key="1">
    <source>
        <dbReference type="SAM" id="SignalP"/>
    </source>
</evidence>
<name>A0A154VN83_9PROT</name>
<dbReference type="OrthoDB" id="6086999at2"/>
<organism evidence="2 3">
    <name type="scientific">Oceanibaculum pacificum</name>
    <dbReference type="NCBI Taxonomy" id="580166"/>
    <lineage>
        <taxon>Bacteria</taxon>
        <taxon>Pseudomonadati</taxon>
        <taxon>Pseudomonadota</taxon>
        <taxon>Alphaproteobacteria</taxon>
        <taxon>Rhodospirillales</taxon>
        <taxon>Oceanibaculaceae</taxon>
        <taxon>Oceanibaculum</taxon>
    </lineage>
</organism>
<protein>
    <recommendedName>
        <fullName evidence="4">DUF4412 domain-containing protein</fullName>
    </recommendedName>
</protein>
<evidence type="ECO:0000313" key="3">
    <source>
        <dbReference type="Proteomes" id="UP000076400"/>
    </source>
</evidence>
<dbReference type="Pfam" id="PF19630">
    <property type="entry name" value="DUF6134"/>
    <property type="match status" value="1"/>
</dbReference>
<dbReference type="STRING" id="580166.AUP43_13515"/>
<keyword evidence="1" id="KW-0732">Signal</keyword>
<dbReference type="AlphaFoldDB" id="A0A154VN83"/>
<dbReference type="RefSeq" id="WP_067559500.1">
    <property type="nucleotide sequence ID" value="NZ_LPXN01000152.1"/>
</dbReference>
<keyword evidence="3" id="KW-1185">Reference proteome</keyword>
<proteinExistence type="predicted"/>
<dbReference type="Proteomes" id="UP000076400">
    <property type="component" value="Unassembled WGS sequence"/>
</dbReference>
<feature type="chain" id="PRO_5007601944" description="DUF4412 domain-containing protein" evidence="1">
    <location>
        <begin position="25"/>
        <end position="231"/>
    </location>
</feature>
<comment type="caution">
    <text evidence="2">The sequence shown here is derived from an EMBL/GenBank/DDBJ whole genome shotgun (WGS) entry which is preliminary data.</text>
</comment>
<gene>
    <name evidence="2" type="ORF">AUP43_13515</name>
</gene>
<dbReference type="EMBL" id="LPXN01000152">
    <property type="protein sequence ID" value="KZD02774.1"/>
    <property type="molecule type" value="Genomic_DNA"/>
</dbReference>
<dbReference type="InterPro" id="IPR045767">
    <property type="entry name" value="DUF6134"/>
</dbReference>